<dbReference type="Pfam" id="PF00301">
    <property type="entry name" value="Rubredoxin"/>
    <property type="match status" value="1"/>
</dbReference>
<feature type="binding site" evidence="7">
    <location>
        <position position="39"/>
    </location>
    <ligand>
        <name>Fe cation</name>
        <dbReference type="ChEBI" id="CHEBI:24875"/>
    </ligand>
</feature>
<comment type="similarity">
    <text evidence="1 6">Belongs to the rubredoxin family.</text>
</comment>
<dbReference type="InterPro" id="IPR024935">
    <property type="entry name" value="Rubredoxin_dom"/>
</dbReference>
<proteinExistence type="inferred from homology"/>
<dbReference type="Proteomes" id="UP001223520">
    <property type="component" value="Chromosome"/>
</dbReference>
<dbReference type="FunFam" id="2.20.28.10:FF:000001">
    <property type="entry name" value="Rubredoxin"/>
    <property type="match status" value="1"/>
</dbReference>
<dbReference type="GO" id="GO:0005506">
    <property type="term" value="F:iron ion binding"/>
    <property type="evidence" value="ECO:0007669"/>
    <property type="project" value="InterPro"/>
</dbReference>
<dbReference type="GO" id="GO:0009055">
    <property type="term" value="F:electron transfer activity"/>
    <property type="evidence" value="ECO:0007669"/>
    <property type="project" value="InterPro"/>
</dbReference>
<keyword evidence="5 6" id="KW-0408">Iron</keyword>
<dbReference type="CDD" id="cd00730">
    <property type="entry name" value="rubredoxin"/>
    <property type="match status" value="1"/>
</dbReference>
<dbReference type="KEGG" id="hbq:QI031_24420"/>
<keyword evidence="2 6" id="KW-0813">Transport</keyword>
<dbReference type="SUPFAM" id="SSF57802">
    <property type="entry name" value="Rubredoxin-like"/>
    <property type="match status" value="1"/>
</dbReference>
<dbReference type="EMBL" id="CP124543">
    <property type="protein sequence ID" value="WGV24878.1"/>
    <property type="molecule type" value="Genomic_DNA"/>
</dbReference>
<keyword evidence="3 6" id="KW-0479">Metal-binding</keyword>
<evidence type="ECO:0000256" key="7">
    <source>
        <dbReference type="PIRSR" id="PIRSR000071-1"/>
    </source>
</evidence>
<evidence type="ECO:0000256" key="6">
    <source>
        <dbReference type="PIRNR" id="PIRNR000071"/>
    </source>
</evidence>
<dbReference type="Gene3D" id="2.20.28.10">
    <property type="match status" value="1"/>
</dbReference>
<dbReference type="PANTHER" id="PTHR47627">
    <property type="entry name" value="RUBREDOXIN"/>
    <property type="match status" value="1"/>
</dbReference>
<comment type="cofactor">
    <cofactor evidence="6 7">
        <name>Fe(3+)</name>
        <dbReference type="ChEBI" id="CHEBI:29034"/>
    </cofactor>
    <text evidence="6 7">Binds 1 Fe(3+) ion per subunit.</text>
</comment>
<evidence type="ECO:0000313" key="10">
    <source>
        <dbReference type="Proteomes" id="UP001223520"/>
    </source>
</evidence>
<dbReference type="NCBIfam" id="NF045768">
    <property type="entry name" value="RubredRD"/>
    <property type="match status" value="1"/>
</dbReference>
<dbReference type="PRINTS" id="PR00163">
    <property type="entry name" value="RUBREDOXIN"/>
</dbReference>
<dbReference type="GO" id="GO:0043448">
    <property type="term" value="P:alkane catabolic process"/>
    <property type="evidence" value="ECO:0007669"/>
    <property type="project" value="TreeGrafter"/>
</dbReference>
<evidence type="ECO:0000256" key="4">
    <source>
        <dbReference type="ARBA" id="ARBA00022982"/>
    </source>
</evidence>
<protein>
    <recommendedName>
        <fullName evidence="6">Rubredoxin</fullName>
    </recommendedName>
</protein>
<dbReference type="PROSITE" id="PS50903">
    <property type="entry name" value="RUBREDOXIN_LIKE"/>
    <property type="match status" value="1"/>
</dbReference>
<dbReference type="PANTHER" id="PTHR47627:SF1">
    <property type="entry name" value="RUBREDOXIN-1-RELATED"/>
    <property type="match status" value="1"/>
</dbReference>
<feature type="binding site" evidence="7">
    <location>
        <position position="6"/>
    </location>
    <ligand>
        <name>Fe cation</name>
        <dbReference type="ChEBI" id="CHEBI:24875"/>
    </ligand>
</feature>
<gene>
    <name evidence="9" type="ORF">QI031_24420</name>
</gene>
<evidence type="ECO:0000313" key="9">
    <source>
        <dbReference type="EMBL" id="WGV24878.1"/>
    </source>
</evidence>
<name>A0AAJ6NQU2_9CYAN</name>
<dbReference type="AlphaFoldDB" id="A0AAJ6NQU2"/>
<reference evidence="9 10" key="1">
    <citation type="journal article" date="2023" name="Limnol Oceanogr Lett">
        <title>Environmental adaptations by the intertidal Antarctic cyanobacterium Halotia branconii CENA392 as revealed using long-read genome sequencing.</title>
        <authorList>
            <person name="Dextro R.B."/>
            <person name="Delbaje E."/>
            <person name="Freitas P.N.N."/>
            <person name="Geraldes V."/>
            <person name="Pinto E."/>
            <person name="Long P.F."/>
            <person name="Fiore M.F."/>
        </authorList>
    </citation>
    <scope>NUCLEOTIDE SEQUENCE [LARGE SCALE GENOMIC DNA]</scope>
    <source>
        <strain evidence="9 10">CENA392</strain>
    </source>
</reference>
<feature type="binding site" evidence="7">
    <location>
        <position position="42"/>
    </location>
    <ligand>
        <name>Fe cation</name>
        <dbReference type="ChEBI" id="CHEBI:24875"/>
    </ligand>
</feature>
<dbReference type="InterPro" id="IPR050526">
    <property type="entry name" value="Rubredoxin_ET"/>
</dbReference>
<accession>A0AAJ6NQU2</accession>
<evidence type="ECO:0000256" key="3">
    <source>
        <dbReference type="ARBA" id="ARBA00022723"/>
    </source>
</evidence>
<evidence type="ECO:0000256" key="1">
    <source>
        <dbReference type="ARBA" id="ARBA00005337"/>
    </source>
</evidence>
<dbReference type="PROSITE" id="PS00202">
    <property type="entry name" value="RUBREDOXIN"/>
    <property type="match status" value="1"/>
</dbReference>
<keyword evidence="4 6" id="KW-0249">Electron transport</keyword>
<organism evidence="9 10">
    <name type="scientific">Halotia branconii CENA392</name>
    <dbReference type="NCBI Taxonomy" id="1539056"/>
    <lineage>
        <taxon>Bacteria</taxon>
        <taxon>Bacillati</taxon>
        <taxon>Cyanobacteriota</taxon>
        <taxon>Cyanophyceae</taxon>
        <taxon>Nostocales</taxon>
        <taxon>Nodulariaceae</taxon>
        <taxon>Halotia</taxon>
    </lineage>
</organism>
<feature type="binding site" evidence="7">
    <location>
        <position position="9"/>
    </location>
    <ligand>
        <name>Fe cation</name>
        <dbReference type="ChEBI" id="CHEBI:24875"/>
    </ligand>
</feature>
<keyword evidence="10" id="KW-1185">Reference proteome</keyword>
<dbReference type="RefSeq" id="WP_281482190.1">
    <property type="nucleotide sequence ID" value="NZ_CP124543.1"/>
</dbReference>
<dbReference type="InterPro" id="IPR024922">
    <property type="entry name" value="Rubredoxin"/>
</dbReference>
<dbReference type="PIRSF" id="PIRSF000071">
    <property type="entry name" value="Rubredoxin"/>
    <property type="match status" value="1"/>
</dbReference>
<evidence type="ECO:0000256" key="5">
    <source>
        <dbReference type="ARBA" id="ARBA00023004"/>
    </source>
</evidence>
<dbReference type="InterPro" id="IPR018527">
    <property type="entry name" value="Rubredoxin_Fe_BS"/>
</dbReference>
<feature type="domain" description="Rubredoxin-like" evidence="8">
    <location>
        <begin position="1"/>
        <end position="52"/>
    </location>
</feature>
<sequence length="54" mass="5836">MELHVCTLCGYEYDPEVGDPDGGIASGTPFEEIPEDWVCPVCGATKDEFEPAES</sequence>
<dbReference type="InterPro" id="IPR024934">
    <property type="entry name" value="Rubredoxin-like_dom"/>
</dbReference>
<evidence type="ECO:0000259" key="8">
    <source>
        <dbReference type="PROSITE" id="PS50903"/>
    </source>
</evidence>
<evidence type="ECO:0000256" key="2">
    <source>
        <dbReference type="ARBA" id="ARBA00022448"/>
    </source>
</evidence>